<dbReference type="EMBL" id="BPQB01000160">
    <property type="protein sequence ID" value="GJF00504.1"/>
    <property type="molecule type" value="Genomic_DNA"/>
</dbReference>
<accession>A0A9P3GRH4</accession>
<protein>
    <recommendedName>
        <fullName evidence="3">F-box domain-containing protein</fullName>
    </recommendedName>
</protein>
<name>A0A9P3GRH4_9APHY</name>
<keyword evidence="2" id="KW-1185">Reference proteome</keyword>
<dbReference type="Gene3D" id="3.80.10.10">
    <property type="entry name" value="Ribonuclease Inhibitor"/>
    <property type="match status" value="1"/>
</dbReference>
<gene>
    <name evidence="1" type="ORF">PsYK624_167930</name>
</gene>
<evidence type="ECO:0000313" key="2">
    <source>
        <dbReference type="Proteomes" id="UP000703269"/>
    </source>
</evidence>
<reference evidence="1 2" key="1">
    <citation type="submission" date="2021-08" db="EMBL/GenBank/DDBJ databases">
        <title>Draft Genome Sequence of Phanerochaete sordida strain YK-624.</title>
        <authorList>
            <person name="Mori T."/>
            <person name="Dohra H."/>
            <person name="Suzuki T."/>
            <person name="Kawagishi H."/>
            <person name="Hirai H."/>
        </authorList>
    </citation>
    <scope>NUCLEOTIDE SEQUENCE [LARGE SCALE GENOMIC DNA]</scope>
    <source>
        <strain evidence="1 2">YK-624</strain>
    </source>
</reference>
<dbReference type="AlphaFoldDB" id="A0A9P3GRH4"/>
<dbReference type="Proteomes" id="UP000703269">
    <property type="component" value="Unassembled WGS sequence"/>
</dbReference>
<dbReference type="InterPro" id="IPR032675">
    <property type="entry name" value="LRR_dom_sf"/>
</dbReference>
<proteinExistence type="predicted"/>
<comment type="caution">
    <text evidence="1">The sequence shown here is derived from an EMBL/GenBank/DDBJ whole genome shotgun (WGS) entry which is preliminary data.</text>
</comment>
<organism evidence="1 2">
    <name type="scientific">Phanerochaete sordida</name>
    <dbReference type="NCBI Taxonomy" id="48140"/>
    <lineage>
        <taxon>Eukaryota</taxon>
        <taxon>Fungi</taxon>
        <taxon>Dikarya</taxon>
        <taxon>Basidiomycota</taxon>
        <taxon>Agaricomycotina</taxon>
        <taxon>Agaricomycetes</taxon>
        <taxon>Polyporales</taxon>
        <taxon>Phanerochaetaceae</taxon>
        <taxon>Phanerochaete</taxon>
    </lineage>
</organism>
<evidence type="ECO:0008006" key="3">
    <source>
        <dbReference type="Google" id="ProtNLM"/>
    </source>
</evidence>
<dbReference type="OrthoDB" id="3222238at2759"/>
<evidence type="ECO:0000313" key="1">
    <source>
        <dbReference type="EMBL" id="GJF00504.1"/>
    </source>
</evidence>
<sequence>MHSCLHIEEILQKIAENVEDKKSLAHMALTCRAFYEPALNFCWETLHEFTPLLRCLPADVIDVEDRELHHPDPNYADVVLVELWSLNRQLTLVECARFFHHSVRVRTLVTEGCPKDLQDMPTKFDHTCYTILLASLQGAVAFPNLRSLCHRVSADPSDPLALFLGPSLREVTYEYDTDAEDQNYLADRSIGALCKAVPALECIHMGTGVAGTEAISALSSLPSLHTLGIRLDDSNDLSGALSRIVPTAAPSFASLRTLVLHAPADTAPRRTGTLIPIQNGIAFLNSLSAAGCQLHELVVDLICQTSEATIYALCTAMAAFAPTLKSCSFHVPPGLHVASDPLNIHLLSPLLQIPCLRAFNPWAAHFETTDADFARMAQAWPHLTQLTLGDQTWHTPSHTTLDGLAAIAAGWPALDALMLKVSDAADTAALRVAAPHTALTTLTLGGGHVTRDFEAGAAFVGRLFPNAVVCFLHRDYKVMQAWEQSLLAAQRAERERLGIAEDP</sequence>